<dbReference type="Gene3D" id="3.50.50.60">
    <property type="entry name" value="FAD/NAD(P)-binding domain"/>
    <property type="match status" value="1"/>
</dbReference>
<reference evidence="1 2" key="1">
    <citation type="submission" date="2019-01" db="EMBL/GenBank/DDBJ databases">
        <authorList>
            <consortium name="Pathogen Informatics"/>
        </authorList>
    </citation>
    <scope>NUCLEOTIDE SEQUENCE [LARGE SCALE GENOMIC DNA]</scope>
    <source>
        <strain evidence="1 2">NCTC10138</strain>
    </source>
</reference>
<dbReference type="EMBL" id="LR215048">
    <property type="protein sequence ID" value="VEU79759.1"/>
    <property type="molecule type" value="Genomic_DNA"/>
</dbReference>
<dbReference type="InterPro" id="IPR005288">
    <property type="entry name" value="NadB"/>
</dbReference>
<name>A0A449BBG9_HAPAX</name>
<dbReference type="Pfam" id="PF12831">
    <property type="entry name" value="FAD_oxidored"/>
    <property type="match status" value="1"/>
</dbReference>
<dbReference type="SUPFAM" id="SSF51905">
    <property type="entry name" value="FAD/NAD(P)-binding domain"/>
    <property type="match status" value="1"/>
</dbReference>
<dbReference type="PANTHER" id="PTHR42716:SF1">
    <property type="entry name" value="SLL0471 PROTEIN"/>
    <property type="match status" value="1"/>
</dbReference>
<gene>
    <name evidence="1" type="ORF">NCTC10138_00140</name>
</gene>
<dbReference type="Proteomes" id="UP000289841">
    <property type="component" value="Chromosome"/>
</dbReference>
<dbReference type="GO" id="GO:0009435">
    <property type="term" value="P:NAD+ biosynthetic process"/>
    <property type="evidence" value="ECO:0007669"/>
    <property type="project" value="InterPro"/>
</dbReference>
<sequence length="520" mass="59842">MKKYDAVVVGGSLGGVLSAYSLAKKNHKVLLIEETDWIGGQLTSQGVPSDEHDFIEKTGCTKTYREYRNKVREYYRNHENIIDELKSKEVFNPGNGWVSKNAHEPVLAHKLLNEMLEPFNNLDIWLNSKVIKANFDDFKIYEITVLTEDKYVTVSSKFFIDATDNGDLLPITNTKYVTGAESFDEYNEPHAPKIAHPLDMQPITWVAAISYDEGGNHLIEKPAMYDLFKSYQMPFNESVLSWYAAGLDLNSKRLFSMFATKGTEYENTPAMFTYRQILEPKHFKNQENVLPTTLLNWPQNDYFLGNIIENNDIEYHKYAAKQLTLSLIYWLQTEAKRCDGKGFGYPEIMLSPKTLGTSTGLAKAPYIRESRRIKALYTIKEQDINKRYALKKPKYFDSVGVGLYHIDLHMTTETKTYFFDETWPFEIPLGALIPETKQNLIAGCKNIGTTHVTNGCYRLHPIEWNIGEVAGLFVSYCLENNYTPHEVYKNKKSIKDFQDKLILEGVQLEWPDYVFKEGVK</sequence>
<dbReference type="RefSeq" id="WP_035375655.1">
    <property type="nucleotide sequence ID" value="NZ_LR215048.1"/>
</dbReference>
<evidence type="ECO:0000313" key="2">
    <source>
        <dbReference type="Proteomes" id="UP000289841"/>
    </source>
</evidence>
<dbReference type="KEGG" id="aaxa:NCTC10138_00140"/>
<organism evidence="1 2">
    <name type="scientific">Haploplasma axanthum</name>
    <name type="common">Acholeplasma axanthum</name>
    <dbReference type="NCBI Taxonomy" id="29552"/>
    <lineage>
        <taxon>Bacteria</taxon>
        <taxon>Bacillati</taxon>
        <taxon>Mycoplasmatota</taxon>
        <taxon>Mollicutes</taxon>
        <taxon>Acholeplasmatales</taxon>
        <taxon>Acholeplasmataceae</taxon>
        <taxon>Haploplasma</taxon>
    </lineage>
</organism>
<dbReference type="STRING" id="1278311.GCA_000428705_00707"/>
<proteinExistence type="predicted"/>
<dbReference type="GO" id="GO:0008734">
    <property type="term" value="F:L-aspartate oxidase activity"/>
    <property type="evidence" value="ECO:0007669"/>
    <property type="project" value="InterPro"/>
</dbReference>
<evidence type="ECO:0000313" key="1">
    <source>
        <dbReference type="EMBL" id="VEU79759.1"/>
    </source>
</evidence>
<dbReference type="PANTHER" id="PTHR42716">
    <property type="entry name" value="L-ASPARTATE OXIDASE"/>
    <property type="match status" value="1"/>
</dbReference>
<accession>A0A449BBG9</accession>
<dbReference type="InterPro" id="IPR036188">
    <property type="entry name" value="FAD/NAD-bd_sf"/>
</dbReference>
<protein>
    <submittedName>
        <fullName evidence="1">FAD dependent oxidoreductase</fullName>
    </submittedName>
</protein>
<dbReference type="AlphaFoldDB" id="A0A449BBG9"/>
<keyword evidence="2" id="KW-1185">Reference proteome</keyword>